<dbReference type="PANTHER" id="PTHR15315">
    <property type="entry name" value="RING FINGER PROTEIN 41, 151"/>
    <property type="match status" value="1"/>
</dbReference>
<dbReference type="AlphaFoldDB" id="A0A6C0IAB8"/>
<dbReference type="SUPFAM" id="SSF57850">
    <property type="entry name" value="RING/U-box"/>
    <property type="match status" value="1"/>
</dbReference>
<protein>
    <recommendedName>
        <fullName evidence="4">RING-type domain-containing protein</fullName>
    </recommendedName>
</protein>
<evidence type="ECO:0000256" key="1">
    <source>
        <dbReference type="ARBA" id="ARBA00022723"/>
    </source>
</evidence>
<sequence length="183" mass="21472">MELCKATTNKGKPCKNLKKKGEISFCGIHCKFNYETCGICYEPFRHLEKLSECSHSMCKKCMSTWLITSPTCPFCRKTVTKTEEKNSWRNCLITGEAIFINIYHLWPDNLDNPEMIYLYDNLMKLNIYRGEPVSSKRFNKVLQLCDTDQRFDIILDKLTMTSTSRICKTTPELKQYPHMYAIY</sequence>
<dbReference type="GO" id="GO:0061630">
    <property type="term" value="F:ubiquitin protein ligase activity"/>
    <property type="evidence" value="ECO:0007669"/>
    <property type="project" value="TreeGrafter"/>
</dbReference>
<keyword evidence="1" id="KW-0479">Metal-binding</keyword>
<organism evidence="5">
    <name type="scientific">viral metagenome</name>
    <dbReference type="NCBI Taxonomy" id="1070528"/>
    <lineage>
        <taxon>unclassified sequences</taxon>
        <taxon>metagenomes</taxon>
        <taxon>organismal metagenomes</taxon>
    </lineage>
</organism>
<reference evidence="5" key="1">
    <citation type="journal article" date="2020" name="Nature">
        <title>Giant virus diversity and host interactions through global metagenomics.</title>
        <authorList>
            <person name="Schulz F."/>
            <person name="Roux S."/>
            <person name="Paez-Espino D."/>
            <person name="Jungbluth S."/>
            <person name="Walsh D.A."/>
            <person name="Denef V.J."/>
            <person name="McMahon K.D."/>
            <person name="Konstantinidis K.T."/>
            <person name="Eloe-Fadrosh E.A."/>
            <person name="Kyrpides N.C."/>
            <person name="Woyke T."/>
        </authorList>
    </citation>
    <scope>NUCLEOTIDE SEQUENCE</scope>
    <source>
        <strain evidence="5">GVMAG-M-3300023184-53</strain>
    </source>
</reference>
<dbReference type="GO" id="GO:0016567">
    <property type="term" value="P:protein ubiquitination"/>
    <property type="evidence" value="ECO:0007669"/>
    <property type="project" value="TreeGrafter"/>
</dbReference>
<dbReference type="InterPro" id="IPR017907">
    <property type="entry name" value="Znf_RING_CS"/>
</dbReference>
<dbReference type="Pfam" id="PF13639">
    <property type="entry name" value="zf-RING_2"/>
    <property type="match status" value="1"/>
</dbReference>
<dbReference type="InterPro" id="IPR013083">
    <property type="entry name" value="Znf_RING/FYVE/PHD"/>
</dbReference>
<evidence type="ECO:0000259" key="4">
    <source>
        <dbReference type="PROSITE" id="PS50089"/>
    </source>
</evidence>
<accession>A0A6C0IAB8</accession>
<dbReference type="PANTHER" id="PTHR15315:SF26">
    <property type="entry name" value="E3 UBIQUITIN-PROTEIN LIGASE NRDP1"/>
    <property type="match status" value="1"/>
</dbReference>
<dbReference type="GO" id="GO:0008270">
    <property type="term" value="F:zinc ion binding"/>
    <property type="evidence" value="ECO:0007669"/>
    <property type="project" value="UniProtKB-KW"/>
</dbReference>
<feature type="domain" description="RING-type" evidence="4">
    <location>
        <begin position="37"/>
        <end position="76"/>
    </location>
</feature>
<proteinExistence type="predicted"/>
<dbReference type="PROSITE" id="PS00518">
    <property type="entry name" value="ZF_RING_1"/>
    <property type="match status" value="1"/>
</dbReference>
<dbReference type="InterPro" id="IPR001841">
    <property type="entry name" value="Znf_RING"/>
</dbReference>
<evidence type="ECO:0000313" key="5">
    <source>
        <dbReference type="EMBL" id="QHT89286.1"/>
    </source>
</evidence>
<evidence type="ECO:0000256" key="3">
    <source>
        <dbReference type="ARBA" id="ARBA00022833"/>
    </source>
</evidence>
<dbReference type="Gene3D" id="3.30.40.10">
    <property type="entry name" value="Zinc/RING finger domain, C3HC4 (zinc finger)"/>
    <property type="match status" value="1"/>
</dbReference>
<keyword evidence="3" id="KW-0862">Zinc</keyword>
<evidence type="ECO:0000256" key="2">
    <source>
        <dbReference type="ARBA" id="ARBA00022771"/>
    </source>
</evidence>
<name>A0A6C0IAB8_9ZZZZ</name>
<dbReference type="PROSITE" id="PS50089">
    <property type="entry name" value="ZF_RING_2"/>
    <property type="match status" value="1"/>
</dbReference>
<keyword evidence="2" id="KW-0863">Zinc-finger</keyword>
<dbReference type="SMART" id="SM00184">
    <property type="entry name" value="RING"/>
    <property type="match status" value="1"/>
</dbReference>
<dbReference type="EMBL" id="MN740138">
    <property type="protein sequence ID" value="QHT89286.1"/>
    <property type="molecule type" value="Genomic_DNA"/>
</dbReference>